<dbReference type="Proteomes" id="UP001501461">
    <property type="component" value="Unassembled WGS sequence"/>
</dbReference>
<reference evidence="3" key="1">
    <citation type="journal article" date="2019" name="Int. J. Syst. Evol. Microbiol.">
        <title>The Global Catalogue of Microorganisms (GCM) 10K type strain sequencing project: providing services to taxonomists for standard genome sequencing and annotation.</title>
        <authorList>
            <consortium name="The Broad Institute Genomics Platform"/>
            <consortium name="The Broad Institute Genome Sequencing Center for Infectious Disease"/>
            <person name="Wu L."/>
            <person name="Ma J."/>
        </authorList>
    </citation>
    <scope>NUCLEOTIDE SEQUENCE [LARGE SCALE GENOMIC DNA]</scope>
    <source>
        <strain evidence="3">JCM 13595</strain>
    </source>
</reference>
<feature type="compositionally biased region" description="Basic and acidic residues" evidence="1">
    <location>
        <begin position="157"/>
        <end position="166"/>
    </location>
</feature>
<comment type="caution">
    <text evidence="2">The sequence shown here is derived from an EMBL/GenBank/DDBJ whole genome shotgun (WGS) entry which is preliminary data.</text>
</comment>
<evidence type="ECO:0000313" key="3">
    <source>
        <dbReference type="Proteomes" id="UP001501461"/>
    </source>
</evidence>
<sequence length="341" mass="37233">MELEALRTLYEHEGPFATIYLESRSPAADAEQQVRLRWDDLRQQLSEAGTPEDVLATIDDAVLVEDITEVHSNGRVLVANSTGVLLNDAVDASLGAGDHAHWSDEPELGDYIRQRERAVKMLVAITDQTGATIRQVIVADSHDMDERSETQIDADDAVSKPRENALHHSKIQNRADEVVKQNVREVAEHLEKTARSWQPEAVVVAGETQGRSALLEELSDELAIREVESGGTDDDAAEHELAAQLRAVAYELSAERVRENTERYEYGTAHDQAVSGSQAVARSTEMGAVGTLLLEYTRSATDEATHLAAAIRTGADVGLVEYSLEDAVAALLRFETGAETP</sequence>
<proteinExistence type="predicted"/>
<gene>
    <name evidence="2" type="ORF">GCM10009720_06200</name>
</gene>
<keyword evidence="2" id="KW-0378">Hydrolase</keyword>
<dbReference type="InterPro" id="IPR040701">
    <property type="entry name" value="Bact_RF_family2"/>
</dbReference>
<accession>A0ABP5FPQ4</accession>
<dbReference type="EMBL" id="BAAAMN010000010">
    <property type="protein sequence ID" value="GAA2029108.1"/>
    <property type="molecule type" value="Genomic_DNA"/>
</dbReference>
<dbReference type="RefSeq" id="WP_343956133.1">
    <property type="nucleotide sequence ID" value="NZ_BAAAMN010000010.1"/>
</dbReference>
<evidence type="ECO:0000313" key="2">
    <source>
        <dbReference type="EMBL" id="GAA2029108.1"/>
    </source>
</evidence>
<evidence type="ECO:0000256" key="1">
    <source>
        <dbReference type="SAM" id="MobiDB-lite"/>
    </source>
</evidence>
<protein>
    <submittedName>
        <fullName evidence="2">Vms1/Ankzf1 family peptidyl-tRNA hydrolase</fullName>
    </submittedName>
</protein>
<feature type="region of interest" description="Disordered" evidence="1">
    <location>
        <begin position="142"/>
        <end position="166"/>
    </location>
</feature>
<keyword evidence="3" id="KW-1185">Reference proteome</keyword>
<dbReference type="Pfam" id="PF18844">
    <property type="entry name" value="baeRF_family2"/>
    <property type="match status" value="1"/>
</dbReference>
<organism evidence="2 3">
    <name type="scientific">Yaniella flava</name>
    <dbReference type="NCBI Taxonomy" id="287930"/>
    <lineage>
        <taxon>Bacteria</taxon>
        <taxon>Bacillati</taxon>
        <taxon>Actinomycetota</taxon>
        <taxon>Actinomycetes</taxon>
        <taxon>Micrococcales</taxon>
        <taxon>Micrococcaceae</taxon>
        <taxon>Yaniella</taxon>
    </lineage>
</organism>
<dbReference type="GO" id="GO:0016787">
    <property type="term" value="F:hydrolase activity"/>
    <property type="evidence" value="ECO:0007669"/>
    <property type="project" value="UniProtKB-KW"/>
</dbReference>
<name>A0ABP5FPQ4_9MICC</name>